<organism evidence="5 6">
    <name type="scientific">Trypanosoma rangeli SC58</name>
    <dbReference type="NCBI Taxonomy" id="429131"/>
    <lineage>
        <taxon>Eukaryota</taxon>
        <taxon>Discoba</taxon>
        <taxon>Euglenozoa</taxon>
        <taxon>Kinetoplastea</taxon>
        <taxon>Metakinetoplastina</taxon>
        <taxon>Trypanosomatida</taxon>
        <taxon>Trypanosomatidae</taxon>
        <taxon>Trypanosoma</taxon>
        <taxon>Herpetosoma</taxon>
    </lineage>
</organism>
<protein>
    <recommendedName>
        <fullName evidence="3">Peptidyl-prolyl cis-trans isomerase</fullName>
        <shortName evidence="3">PPIase</shortName>
        <ecNumber evidence="3">5.2.1.8</ecNumber>
    </recommendedName>
</protein>
<dbReference type="PANTHER" id="PTHR11071:SF480">
    <property type="entry name" value="PEPTIDYL-PROLYL CIS-TRANS ISOMERASE"/>
    <property type="match status" value="1"/>
</dbReference>
<dbReference type="Proteomes" id="UP000031737">
    <property type="component" value="Unassembled WGS sequence"/>
</dbReference>
<name>A0A061J5R9_TRYRA</name>
<comment type="caution">
    <text evidence="5">The sequence shown here is derived from an EMBL/GenBank/DDBJ whole genome shotgun (WGS) entry which is preliminary data.</text>
</comment>
<reference evidence="5 6" key="1">
    <citation type="submission" date="2013-07" db="EMBL/GenBank/DDBJ databases">
        <authorList>
            <person name="Stoco P.H."/>
            <person name="Wagner G."/>
            <person name="Gerber A."/>
            <person name="Zaha A."/>
            <person name="Thompson C."/>
            <person name="Bartholomeu D.C."/>
            <person name="Luckemeyer D.D."/>
            <person name="Bahia D."/>
            <person name="Loreto E."/>
            <person name="Prestes E.B."/>
            <person name="Lima F.M."/>
            <person name="Rodrigues-Luiz G."/>
            <person name="Vallejo G.A."/>
            <person name="Filho J.F."/>
            <person name="Monteiro K.M."/>
            <person name="Tyler K.M."/>
            <person name="de Almeida L.G."/>
            <person name="Ortiz M.F."/>
            <person name="Siervo M.A."/>
            <person name="de Moraes M.H."/>
            <person name="Cunha O.L."/>
            <person name="Mendonca-Neto R."/>
            <person name="Silva R."/>
            <person name="Teixeira S.M."/>
            <person name="Murta S.M."/>
            <person name="Sincero T.C."/>
            <person name="Mendes T.A."/>
            <person name="Urmenyi T.P."/>
            <person name="Silva V.G."/>
            <person name="da Rocha W.D."/>
            <person name="Andersson B."/>
            <person name="Romanha A.J."/>
            <person name="Steindel M."/>
            <person name="de Vasconcelos A.T."/>
            <person name="Grisard E.C."/>
        </authorList>
    </citation>
    <scope>NUCLEOTIDE SEQUENCE [LARGE SCALE GENOMIC DNA]</scope>
    <source>
        <strain evidence="5 6">SC58</strain>
    </source>
</reference>
<dbReference type="GO" id="GO:0097014">
    <property type="term" value="C:ciliary plasm"/>
    <property type="evidence" value="ECO:0007669"/>
    <property type="project" value="TreeGrafter"/>
</dbReference>
<dbReference type="PROSITE" id="PS00170">
    <property type="entry name" value="CSA_PPIASE_1"/>
    <property type="match status" value="1"/>
</dbReference>
<dbReference type="InterPro" id="IPR002130">
    <property type="entry name" value="Cyclophilin-type_PPIase_dom"/>
</dbReference>
<evidence type="ECO:0000256" key="1">
    <source>
        <dbReference type="ARBA" id="ARBA00023110"/>
    </source>
</evidence>
<dbReference type="Gene3D" id="2.40.100.10">
    <property type="entry name" value="Cyclophilin-like"/>
    <property type="match status" value="1"/>
</dbReference>
<dbReference type="GO" id="GO:0016018">
    <property type="term" value="F:cyclosporin A binding"/>
    <property type="evidence" value="ECO:0007669"/>
    <property type="project" value="TreeGrafter"/>
</dbReference>
<dbReference type="FunFam" id="2.40.100.10:FF:000049">
    <property type="entry name" value="Peptidyl-prolyl cis-trans isomerase"/>
    <property type="match status" value="1"/>
</dbReference>
<dbReference type="EMBL" id="AUPL01003667">
    <property type="protein sequence ID" value="ESL08627.1"/>
    <property type="molecule type" value="Genomic_DNA"/>
</dbReference>
<dbReference type="PANTHER" id="PTHR11071">
    <property type="entry name" value="PEPTIDYL-PROLYL CIS-TRANS ISOMERASE"/>
    <property type="match status" value="1"/>
</dbReference>
<evidence type="ECO:0000256" key="3">
    <source>
        <dbReference type="RuleBase" id="RU363019"/>
    </source>
</evidence>
<keyword evidence="1 3" id="KW-0697">Rotamase</keyword>
<comment type="similarity">
    <text evidence="3">Belongs to the cyclophilin-type PPIase family.</text>
</comment>
<dbReference type="GO" id="GO:0005634">
    <property type="term" value="C:nucleus"/>
    <property type="evidence" value="ECO:0007669"/>
    <property type="project" value="TreeGrafter"/>
</dbReference>
<dbReference type="PROSITE" id="PS50072">
    <property type="entry name" value="CSA_PPIASE_2"/>
    <property type="match status" value="1"/>
</dbReference>
<dbReference type="Pfam" id="PF00160">
    <property type="entry name" value="Pro_isomerase"/>
    <property type="match status" value="1"/>
</dbReference>
<accession>A0A061J5R9</accession>
<dbReference type="InterPro" id="IPR029000">
    <property type="entry name" value="Cyclophilin-like_dom_sf"/>
</dbReference>
<dbReference type="InterPro" id="IPR020892">
    <property type="entry name" value="Cyclophilin-type_PPIase_CS"/>
</dbReference>
<evidence type="ECO:0000313" key="6">
    <source>
        <dbReference type="Proteomes" id="UP000031737"/>
    </source>
</evidence>
<keyword evidence="2 3" id="KW-0413">Isomerase</keyword>
<dbReference type="EC" id="5.2.1.8" evidence="3"/>
<dbReference type="AlphaFoldDB" id="A0A061J5R9"/>
<evidence type="ECO:0000256" key="2">
    <source>
        <dbReference type="ARBA" id="ARBA00023235"/>
    </source>
</evidence>
<feature type="domain" description="PPIase cyclophilin-type" evidence="4">
    <location>
        <begin position="32"/>
        <end position="196"/>
    </location>
</feature>
<gene>
    <name evidence="5" type="ORF">TRSC58_03667</name>
</gene>
<comment type="catalytic activity">
    <reaction evidence="3">
        <text>[protein]-peptidylproline (omega=180) = [protein]-peptidylproline (omega=0)</text>
        <dbReference type="Rhea" id="RHEA:16237"/>
        <dbReference type="Rhea" id="RHEA-COMP:10747"/>
        <dbReference type="Rhea" id="RHEA-COMP:10748"/>
        <dbReference type="ChEBI" id="CHEBI:83833"/>
        <dbReference type="ChEBI" id="CHEBI:83834"/>
        <dbReference type="EC" id="5.2.1.8"/>
    </reaction>
</comment>
<evidence type="ECO:0000313" key="5">
    <source>
        <dbReference type="EMBL" id="ESL08627.1"/>
    </source>
</evidence>
<proteinExistence type="inferred from homology"/>
<keyword evidence="6" id="KW-1185">Reference proteome</keyword>
<dbReference type="PRINTS" id="PR00153">
    <property type="entry name" value="CSAPPISMRASE"/>
</dbReference>
<sequence>MSCLTRLVRRAHRGVLRNFLSYPLNEVNPLVFLEITVEGDALGQITIELFHDTVPKTTENFRSLCTGERGHSQCPLYYKGVPFHRIIPGFIVQGGDILKKDGRGNVSVFGFPFTDESFKGKAGKHLPGTVAMAHSGPNQNGSQFFFNLRRNEHLDGKYVVCGQVLEGWDVVERVAALCGSRCGVPVSRAWITDCGQSSGAKLEETEKALAGERALHSMPGKEVLDLISPRY</sequence>
<dbReference type="SUPFAM" id="SSF50891">
    <property type="entry name" value="Cyclophilin-like"/>
    <property type="match status" value="1"/>
</dbReference>
<comment type="function">
    <text evidence="3">PPIases accelerate the folding of proteins. It catalyzes the cis-trans isomerization of proline imidic peptide bonds in oligopeptides.</text>
</comment>
<dbReference type="OrthoDB" id="193499at2759"/>
<dbReference type="GO" id="GO:0003755">
    <property type="term" value="F:peptidyl-prolyl cis-trans isomerase activity"/>
    <property type="evidence" value="ECO:0007669"/>
    <property type="project" value="UniProtKB-UniRule"/>
</dbReference>
<dbReference type="VEuPathDB" id="TriTrypDB:TRSC58_03667"/>
<evidence type="ECO:0000259" key="4">
    <source>
        <dbReference type="PROSITE" id="PS50072"/>
    </source>
</evidence>
<dbReference type="GO" id="GO:0006457">
    <property type="term" value="P:protein folding"/>
    <property type="evidence" value="ECO:0007669"/>
    <property type="project" value="InterPro"/>
</dbReference>